<dbReference type="EMBL" id="LS483372">
    <property type="protein sequence ID" value="SQF92235.1"/>
    <property type="molecule type" value="Genomic_DNA"/>
</dbReference>
<evidence type="ECO:0000313" key="1">
    <source>
        <dbReference type="EMBL" id="SQF92235.1"/>
    </source>
</evidence>
<protein>
    <submittedName>
        <fullName evidence="1">Uncharacterized protein</fullName>
    </submittedName>
</protein>
<evidence type="ECO:0000313" key="2">
    <source>
        <dbReference type="Proteomes" id="UP000248640"/>
    </source>
</evidence>
<proteinExistence type="predicted"/>
<gene>
    <name evidence="1" type="ORF">NCTC10038_03666</name>
</gene>
<name>A0A8B4IA45_PSEFL</name>
<organism evidence="1 2">
    <name type="scientific">Pseudomonas fluorescens</name>
    <dbReference type="NCBI Taxonomy" id="294"/>
    <lineage>
        <taxon>Bacteria</taxon>
        <taxon>Pseudomonadati</taxon>
        <taxon>Pseudomonadota</taxon>
        <taxon>Gammaproteobacteria</taxon>
        <taxon>Pseudomonadales</taxon>
        <taxon>Pseudomonadaceae</taxon>
        <taxon>Pseudomonas</taxon>
    </lineage>
</organism>
<dbReference type="AlphaFoldDB" id="A0A8B4IA45"/>
<accession>A0A8B4IA45</accession>
<sequence>MVKFLKVSASNMAANALTALYINNLPAMTIRAL</sequence>
<dbReference type="Proteomes" id="UP000248640">
    <property type="component" value="Chromosome 1"/>
</dbReference>
<reference evidence="1 2" key="1">
    <citation type="submission" date="2018-06" db="EMBL/GenBank/DDBJ databases">
        <authorList>
            <consortium name="Pathogen Informatics"/>
            <person name="Doyle S."/>
        </authorList>
    </citation>
    <scope>NUCLEOTIDE SEQUENCE [LARGE SCALE GENOMIC DNA]</scope>
    <source>
        <strain evidence="1 2">NCTC10038</strain>
    </source>
</reference>